<evidence type="ECO:0008006" key="3">
    <source>
        <dbReference type="Google" id="ProtNLM"/>
    </source>
</evidence>
<dbReference type="Pfam" id="PF13692">
    <property type="entry name" value="Glyco_trans_1_4"/>
    <property type="match status" value="1"/>
</dbReference>
<dbReference type="Proteomes" id="UP000610303">
    <property type="component" value="Unassembled WGS sequence"/>
</dbReference>
<dbReference type="EMBL" id="BMRJ01000002">
    <property type="protein sequence ID" value="GGR29233.1"/>
    <property type="molecule type" value="Genomic_DNA"/>
</dbReference>
<protein>
    <recommendedName>
        <fullName evidence="3">Poly(Glycerol-phosphate) alpha-glucosyltransferase</fullName>
    </recommendedName>
</protein>
<comment type="caution">
    <text evidence="1">The sequence shown here is derived from an EMBL/GenBank/DDBJ whole genome shotgun (WGS) entry which is preliminary data.</text>
</comment>
<name>A0A918CKR1_AGRME</name>
<reference evidence="1" key="1">
    <citation type="journal article" date="2014" name="Int. J. Syst. Evol. Microbiol.">
        <title>Complete genome sequence of Corynebacterium casei LMG S-19264T (=DSM 44701T), isolated from a smear-ripened cheese.</title>
        <authorList>
            <consortium name="US DOE Joint Genome Institute (JGI-PGF)"/>
            <person name="Walter F."/>
            <person name="Albersmeier A."/>
            <person name="Kalinowski J."/>
            <person name="Ruckert C."/>
        </authorList>
    </citation>
    <scope>NUCLEOTIDE SEQUENCE</scope>
    <source>
        <strain evidence="1">JCM 3346</strain>
    </source>
</reference>
<dbReference type="PANTHER" id="PTHR12526">
    <property type="entry name" value="GLYCOSYLTRANSFERASE"/>
    <property type="match status" value="1"/>
</dbReference>
<dbReference type="RefSeq" id="WP_189085575.1">
    <property type="nucleotide sequence ID" value="NZ_BMRJ01000002.1"/>
</dbReference>
<reference evidence="1" key="2">
    <citation type="submission" date="2020-09" db="EMBL/GenBank/DDBJ databases">
        <authorList>
            <person name="Sun Q."/>
            <person name="Ohkuma M."/>
        </authorList>
    </citation>
    <scope>NUCLEOTIDE SEQUENCE</scope>
    <source>
        <strain evidence="1">JCM 3346</strain>
    </source>
</reference>
<dbReference type="AlphaFoldDB" id="A0A918CKR1"/>
<evidence type="ECO:0000313" key="2">
    <source>
        <dbReference type="Proteomes" id="UP000610303"/>
    </source>
</evidence>
<gene>
    <name evidence="1" type="ORF">GCM10010196_23900</name>
</gene>
<proteinExistence type="predicted"/>
<sequence>MSDRGVAVRTAPQVRMPRGRQFAVTWAIPSDYGGMTQAMLARCASFARLAGTPVDVLTFDAHPDVPGLEAGLRARGALADGVRLRNLYEWLREHPLPGGSLRLDRDAFTPLGEAEADELLRRGDRVMARLRHDADGRLLQIDHLRADGTLLLSDRRDTKERGALGGRSVVLCDAHGEPVRSWARIWHLYTAWLDALTAGERSFMIVDSKTIAPFMLGYRRKHVVTAHVVHASHRSGGGETHPVRASRREVFDRIDEFDLVALLSKRQAQEVAELVGARPNVVVIPNARPARADAAPTIVRPRAGGVVLAALTRRKRVQHAVRAMAIANEGRATPVRLDVYGDGECRAEIEALAAEAPGVVLHGYDPSARQHLDGASFMLLTSRSEGFPLVLVESMAAGCLPIAYDIRYGPADLIRDGRNGFLVPEGDVAGLARAVQRLEAMPAARVSAMRRRAMQAARDFDEDRVVAKWALEFERALERRRATPQSRLQRLRRAVSRSPLGPVLRTVLRPVRARR</sequence>
<organism evidence="1 2">
    <name type="scientific">Agromyces mediolanus</name>
    <name type="common">Corynebacterium mediolanum</name>
    <dbReference type="NCBI Taxonomy" id="41986"/>
    <lineage>
        <taxon>Bacteria</taxon>
        <taxon>Bacillati</taxon>
        <taxon>Actinomycetota</taxon>
        <taxon>Actinomycetes</taxon>
        <taxon>Micrococcales</taxon>
        <taxon>Microbacteriaceae</taxon>
        <taxon>Agromyces</taxon>
    </lineage>
</organism>
<dbReference type="Gene3D" id="3.40.50.2000">
    <property type="entry name" value="Glycogen Phosphorylase B"/>
    <property type="match status" value="3"/>
</dbReference>
<dbReference type="SUPFAM" id="SSF53756">
    <property type="entry name" value="UDP-Glycosyltransferase/glycogen phosphorylase"/>
    <property type="match status" value="1"/>
</dbReference>
<accession>A0A918CKR1</accession>
<evidence type="ECO:0000313" key="1">
    <source>
        <dbReference type="EMBL" id="GGR29233.1"/>
    </source>
</evidence>
<keyword evidence="2" id="KW-1185">Reference proteome</keyword>